<keyword evidence="1" id="KW-1133">Transmembrane helix</keyword>
<dbReference type="Proteomes" id="UP000291236">
    <property type="component" value="Chromosome"/>
</dbReference>
<evidence type="ECO:0000313" key="3">
    <source>
        <dbReference type="Proteomes" id="UP000291236"/>
    </source>
</evidence>
<accession>A0A4P2VI20</accession>
<sequence length="140" mass="15617">MLEINPFVLQVIISNVPSFLTSGFFPILGNSFGASVVNIGLLFFLLRIGNIVGSLISASINNKYEPHKIGSASEVLFSLTTFLILISVINKNIELFITCAFFKGINPRIILSCWFISIDKQYHSYGNCYTYSCYFLALIL</sequence>
<keyword evidence="1" id="KW-0812">Transmembrane</keyword>
<dbReference type="RefSeq" id="WP_130607409.1">
    <property type="nucleotide sequence ID" value="NZ_AP019368.1"/>
</dbReference>
<keyword evidence="3" id="KW-1185">Reference proteome</keyword>
<protein>
    <submittedName>
        <fullName evidence="2">Uncharacterized protein</fullName>
    </submittedName>
</protein>
<gene>
    <name evidence="2" type="ORF">JCM31447_11450</name>
</gene>
<feature type="transmembrane region" description="Helical" evidence="1">
    <location>
        <begin position="34"/>
        <end position="57"/>
    </location>
</feature>
<dbReference type="SUPFAM" id="SSF103473">
    <property type="entry name" value="MFS general substrate transporter"/>
    <property type="match status" value="1"/>
</dbReference>
<dbReference type="KEGG" id="sbf:JCM31447_11450"/>
<feature type="transmembrane region" description="Helical" evidence="1">
    <location>
        <begin position="7"/>
        <end position="28"/>
    </location>
</feature>
<dbReference type="InterPro" id="IPR036259">
    <property type="entry name" value="MFS_trans_sf"/>
</dbReference>
<dbReference type="AlphaFoldDB" id="A0A4P2VI20"/>
<dbReference type="Gene3D" id="1.20.1250.20">
    <property type="entry name" value="MFS general substrate transporter like domains"/>
    <property type="match status" value="1"/>
</dbReference>
<evidence type="ECO:0000256" key="1">
    <source>
        <dbReference type="SAM" id="Phobius"/>
    </source>
</evidence>
<dbReference type="EMBL" id="AP019368">
    <property type="protein sequence ID" value="BBH52703.1"/>
    <property type="molecule type" value="Genomic_DNA"/>
</dbReference>
<reference evidence="2 3" key="1">
    <citation type="submission" date="2018-12" db="EMBL/GenBank/DDBJ databases">
        <title>Rubrispira sanarue gen. nov., sp., nov., a member of the order Silvanigrellales, isolated from a brackish lake in Hamamatsu Japan.</title>
        <authorList>
            <person name="Maejima Y."/>
            <person name="Iino T."/>
            <person name="Muraguchi Y."/>
            <person name="Fukuda K."/>
            <person name="Nojiri H."/>
            <person name="Ohkuma M."/>
            <person name="Moriuchi R."/>
            <person name="Dohra H."/>
            <person name="Kimbara K."/>
            <person name="Shintani M."/>
        </authorList>
    </citation>
    <scope>NUCLEOTIDE SEQUENCE [LARGE SCALE GENOMIC DNA]</scope>
    <source>
        <strain evidence="2 3">RF1110005</strain>
    </source>
</reference>
<keyword evidence="1" id="KW-0472">Membrane</keyword>
<feature type="transmembrane region" description="Helical" evidence="1">
    <location>
        <begin position="69"/>
        <end position="89"/>
    </location>
</feature>
<organism evidence="2 3">
    <name type="scientific">Fluviispira sanaruensis</name>
    <dbReference type="NCBI Taxonomy" id="2493639"/>
    <lineage>
        <taxon>Bacteria</taxon>
        <taxon>Pseudomonadati</taxon>
        <taxon>Bdellovibrionota</taxon>
        <taxon>Oligoflexia</taxon>
        <taxon>Silvanigrellales</taxon>
        <taxon>Silvanigrellaceae</taxon>
        <taxon>Fluviispira</taxon>
    </lineage>
</organism>
<proteinExistence type="predicted"/>
<evidence type="ECO:0000313" key="2">
    <source>
        <dbReference type="EMBL" id="BBH52703.1"/>
    </source>
</evidence>
<name>A0A4P2VI20_FLUSA</name>